<accession>A0A8I5NEA0</accession>
<dbReference type="AlphaFoldDB" id="A0A8I5NEA0"/>
<evidence type="ECO:0000313" key="1">
    <source>
        <dbReference type="Ensembl" id="ENSPANP00000050790.1"/>
    </source>
</evidence>
<reference evidence="1" key="3">
    <citation type="submission" date="2025-09" db="UniProtKB">
        <authorList>
            <consortium name="Ensembl"/>
        </authorList>
    </citation>
    <scope>IDENTIFICATION</scope>
</reference>
<organism evidence="1 2">
    <name type="scientific">Papio anubis</name>
    <name type="common">Olive baboon</name>
    <dbReference type="NCBI Taxonomy" id="9555"/>
    <lineage>
        <taxon>Eukaryota</taxon>
        <taxon>Metazoa</taxon>
        <taxon>Chordata</taxon>
        <taxon>Craniata</taxon>
        <taxon>Vertebrata</taxon>
        <taxon>Euteleostomi</taxon>
        <taxon>Mammalia</taxon>
        <taxon>Eutheria</taxon>
        <taxon>Euarchontoglires</taxon>
        <taxon>Primates</taxon>
        <taxon>Haplorrhini</taxon>
        <taxon>Catarrhini</taxon>
        <taxon>Cercopithecidae</taxon>
        <taxon>Cercopithecinae</taxon>
        <taxon>Papio</taxon>
    </lineage>
</organism>
<reference evidence="1" key="2">
    <citation type="submission" date="2025-08" db="UniProtKB">
        <authorList>
            <consortium name="Ensembl"/>
        </authorList>
    </citation>
    <scope>IDENTIFICATION</scope>
</reference>
<name>A0A8I5NEA0_PAPAN</name>
<dbReference type="GeneTree" id="ENSGT00940000161627"/>
<dbReference type="Ensembl" id="ENSPANT00000078864.1">
    <property type="protein sequence ID" value="ENSPANP00000050790.1"/>
    <property type="gene ID" value="ENSPANG00000042252.1"/>
</dbReference>
<dbReference type="Proteomes" id="UP000028761">
    <property type="component" value="Chromosome X"/>
</dbReference>
<keyword evidence="2" id="KW-1185">Reference proteome</keyword>
<evidence type="ECO:0000313" key="2">
    <source>
        <dbReference type="Proteomes" id="UP000028761"/>
    </source>
</evidence>
<sequence length="129" mass="14724">MESCSVTQTGVQWHDLSSLQPPTPRFKQPPHLSLPNSWDYRCLSLYLADFCIFSRDGVSPCWPGWSRTPDLRQALLKSHPSCGSEPLYTEVVLLITIPNHTHTKCPQIKAEGEEKTVLKEENEIEKRAY</sequence>
<proteinExistence type="predicted"/>
<dbReference type="PANTHER" id="PTHR46254">
    <property type="entry name" value="PROTEIN GVQW1-RELATED"/>
    <property type="match status" value="1"/>
</dbReference>
<protein>
    <submittedName>
        <fullName evidence="1">Uncharacterized protein</fullName>
    </submittedName>
</protein>
<dbReference type="PANTHER" id="PTHR46254:SF6">
    <property type="entry name" value="HIGH MOBILITY GROUP AT-HOOK 2"/>
    <property type="match status" value="1"/>
</dbReference>
<reference evidence="1 2" key="1">
    <citation type="submission" date="2012-03" db="EMBL/GenBank/DDBJ databases">
        <title>Whole Genome Assembly of Papio anubis.</title>
        <authorList>
            <person name="Liu Y.L."/>
            <person name="Abraham K.A."/>
            <person name="Akbar H.A."/>
            <person name="Ali S.A."/>
            <person name="Anosike U.A."/>
            <person name="Aqrawi P.A."/>
            <person name="Arias F.A."/>
            <person name="Attaway T.A."/>
            <person name="Awwad R.A."/>
            <person name="Babu C.B."/>
            <person name="Bandaranaike D.B."/>
            <person name="Battles P.B."/>
            <person name="Bell A.B."/>
            <person name="Beltran B.B."/>
            <person name="Berhane-Mersha D.B."/>
            <person name="Bess C.B."/>
            <person name="Bickham C.B."/>
            <person name="Bolden T.B."/>
            <person name="Carter K.C."/>
            <person name="Chau D.C."/>
            <person name="Chavez A.C."/>
            <person name="Clerc-Blankenburg K.C."/>
            <person name="Coyle M.C."/>
            <person name="Dao M.D."/>
            <person name="Davila M.L.D."/>
            <person name="Davy-Carroll L.D."/>
            <person name="Denson S.D."/>
            <person name="Dinh H.D."/>
            <person name="Fernandez S.F."/>
            <person name="Fernando P.F."/>
            <person name="Forbes L.F."/>
            <person name="Francis C.F."/>
            <person name="Francisco L.F."/>
            <person name="Fu Q.F."/>
            <person name="Garcia-Iii R.G."/>
            <person name="Garrett T.G."/>
            <person name="Gross S.G."/>
            <person name="Gubbala S.G."/>
            <person name="Hirani K.H."/>
            <person name="Hogues M.H."/>
            <person name="Hollins B.H."/>
            <person name="Jackson L.J."/>
            <person name="Javaid M.J."/>
            <person name="Jhangiani S.J."/>
            <person name="Johnson A.J."/>
            <person name="Johnson B.J."/>
            <person name="Jones J.J."/>
            <person name="Joshi V.J."/>
            <person name="Kalu J.K."/>
            <person name="Khan N.K."/>
            <person name="Korchina V.K."/>
            <person name="Kovar C.K."/>
            <person name="Lago L.L."/>
            <person name="Lara F.L."/>
            <person name="Le T.-K.L."/>
            <person name="Lee S.L."/>
            <person name="Legall-Iii F.L."/>
            <person name="Lemon S.L."/>
            <person name="Liu J.L."/>
            <person name="Liu Y.-S.L."/>
            <person name="Liyanage D.L."/>
            <person name="Lopez J.L."/>
            <person name="Lorensuhewa L.L."/>
            <person name="Mata R.M."/>
            <person name="Mathew T.M."/>
            <person name="Mercado C.M."/>
            <person name="Mercado I.M."/>
            <person name="Morales K.M."/>
            <person name="Morgan M.M."/>
            <person name="Munidasa M.M."/>
            <person name="Ngo D.N."/>
            <person name="Nguyen L.N."/>
            <person name="Nguyen T.N."/>
            <person name="Nguyen N.N."/>
            <person name="Obregon M.O."/>
            <person name="Okwuonu G.O."/>
            <person name="Ongeri F.O."/>
            <person name="Onwere C.O."/>
            <person name="Osifeso I.O."/>
            <person name="Parra A.P."/>
            <person name="Patil S.P."/>
            <person name="Perez A.P."/>
            <person name="Perez Y.P."/>
            <person name="Pham C.P."/>
            <person name="Pu L.-L.P."/>
            <person name="Puazo M.P."/>
            <person name="Quiroz J.Q."/>
            <person name="Rouhana J.R."/>
            <person name="Ruiz M.R."/>
            <person name="Ruiz S.-J.R."/>
            <person name="Saada N.S."/>
            <person name="Santibanez J.S."/>
            <person name="Scheel M.S."/>
            <person name="Schneider B.S."/>
            <person name="Simmons D.S."/>
            <person name="Sisson I.S."/>
            <person name="Tang L.-Y.T."/>
            <person name="Thornton R.T."/>
            <person name="Tisius J.T."/>
            <person name="Toledanes G.T."/>
            <person name="Trejos Z.T."/>
            <person name="Usmani K.U."/>
            <person name="Varghese R.V."/>
            <person name="Vattathil S.V."/>
            <person name="Vee V.V."/>
            <person name="Walker D.W."/>
            <person name="Weissenberger G.W."/>
            <person name="White C.W."/>
            <person name="Williams A.W."/>
            <person name="Woodworth J.W."/>
            <person name="Wright R.W."/>
            <person name="Zhu Y.Z."/>
            <person name="Han Y.H."/>
            <person name="Newsham I.N."/>
            <person name="Nazareth L.N."/>
            <person name="Worley K.W."/>
            <person name="Muzny D.M."/>
            <person name="Rogers J.R."/>
            <person name="Gibbs R.G."/>
        </authorList>
    </citation>
    <scope>NUCLEOTIDE SEQUENCE [LARGE SCALE GENOMIC DNA]</scope>
</reference>